<organism evidence="1 2">
    <name type="scientific">Deinococcus humi</name>
    <dbReference type="NCBI Taxonomy" id="662880"/>
    <lineage>
        <taxon>Bacteria</taxon>
        <taxon>Thermotogati</taxon>
        <taxon>Deinococcota</taxon>
        <taxon>Deinococci</taxon>
        <taxon>Deinococcales</taxon>
        <taxon>Deinococcaceae</taxon>
        <taxon>Deinococcus</taxon>
    </lineage>
</organism>
<name>A0A7W8JZ85_9DEIO</name>
<sequence>MVQDFFRNFTGITLGGEALRRCVRLATYTGNSVPTPLMKGRLEQMNVEVTCLALKGGQVDLTVEDADFQPR</sequence>
<comment type="caution">
    <text evidence="1">The sequence shown here is derived from an EMBL/GenBank/DDBJ whole genome shotgun (WGS) entry which is preliminary data.</text>
</comment>
<evidence type="ECO:0000313" key="1">
    <source>
        <dbReference type="EMBL" id="MBB5365937.1"/>
    </source>
</evidence>
<gene>
    <name evidence="1" type="ORF">HNQ08_005063</name>
</gene>
<proteinExistence type="predicted"/>
<keyword evidence="2" id="KW-1185">Reference proteome</keyword>
<dbReference type="RefSeq" id="WP_184137838.1">
    <property type="nucleotide sequence ID" value="NZ_JACHFL010000024.1"/>
</dbReference>
<protein>
    <submittedName>
        <fullName evidence="1">Uncharacterized protein</fullName>
    </submittedName>
</protein>
<dbReference type="EMBL" id="JACHFL010000024">
    <property type="protein sequence ID" value="MBB5365937.1"/>
    <property type="molecule type" value="Genomic_DNA"/>
</dbReference>
<accession>A0A7W8JZ85</accession>
<dbReference type="Proteomes" id="UP000552709">
    <property type="component" value="Unassembled WGS sequence"/>
</dbReference>
<dbReference type="AlphaFoldDB" id="A0A7W8JZ85"/>
<evidence type="ECO:0000313" key="2">
    <source>
        <dbReference type="Proteomes" id="UP000552709"/>
    </source>
</evidence>
<reference evidence="1 2" key="1">
    <citation type="submission" date="2020-08" db="EMBL/GenBank/DDBJ databases">
        <title>Genomic Encyclopedia of Type Strains, Phase IV (KMG-IV): sequencing the most valuable type-strain genomes for metagenomic binning, comparative biology and taxonomic classification.</title>
        <authorList>
            <person name="Goeker M."/>
        </authorList>
    </citation>
    <scope>NUCLEOTIDE SEQUENCE [LARGE SCALE GENOMIC DNA]</scope>
    <source>
        <strain evidence="1 2">DSM 27939</strain>
    </source>
</reference>